<dbReference type="PANTHER" id="PTHR36444">
    <property type="entry name" value="TRANSCRIPTIONAL REGULATOR PROTEIN YOBU-RELATED"/>
    <property type="match status" value="1"/>
</dbReference>
<dbReference type="InterPro" id="IPR029441">
    <property type="entry name" value="Cass2"/>
</dbReference>
<evidence type="ECO:0000313" key="2">
    <source>
        <dbReference type="EMBL" id="SKB27821.1"/>
    </source>
</evidence>
<dbReference type="SMART" id="SM00871">
    <property type="entry name" value="AraC_E_bind"/>
    <property type="match status" value="1"/>
</dbReference>
<dbReference type="Proteomes" id="UP000190339">
    <property type="component" value="Unassembled WGS sequence"/>
</dbReference>
<organism evidence="2 3">
    <name type="scientific">Maribacter arcticus</name>
    <dbReference type="NCBI Taxonomy" id="561365"/>
    <lineage>
        <taxon>Bacteria</taxon>
        <taxon>Pseudomonadati</taxon>
        <taxon>Bacteroidota</taxon>
        <taxon>Flavobacteriia</taxon>
        <taxon>Flavobacteriales</taxon>
        <taxon>Flavobacteriaceae</taxon>
        <taxon>Maribacter</taxon>
    </lineage>
</organism>
<sequence length="158" mass="18371">MAPRIIELKSRKVIGISQEMSLVDNQTFELWKSFRVRSSEIKNRISENFISLQLFTNGYFDVFNPANRFVKWACVEVGSIENLPHEMSSLTIPGGSYAVFEHKGSVSPQDIFQYIYGEWIPKSKYQLDDRPHFEVLGAKYKFNNPTSEEEIWIPIKTK</sequence>
<protein>
    <submittedName>
        <fullName evidence="2">AraC family transcriptional regulator</fullName>
    </submittedName>
</protein>
<accession>A0A1T4ZYD1</accession>
<dbReference type="AlphaFoldDB" id="A0A1T4ZYD1"/>
<dbReference type="InterPro" id="IPR010499">
    <property type="entry name" value="AraC_E-bd"/>
</dbReference>
<name>A0A1T4ZYD1_9FLAO</name>
<keyword evidence="3" id="KW-1185">Reference proteome</keyword>
<dbReference type="RefSeq" id="WP_079511093.1">
    <property type="nucleotide sequence ID" value="NZ_FUYL01000001.1"/>
</dbReference>
<dbReference type="STRING" id="561365.SAMN05660866_00500"/>
<feature type="domain" description="AraC effector-binding" evidence="1">
    <location>
        <begin position="1"/>
        <end position="156"/>
    </location>
</feature>
<proteinExistence type="predicted"/>
<evidence type="ECO:0000313" key="3">
    <source>
        <dbReference type="Proteomes" id="UP000190339"/>
    </source>
</evidence>
<evidence type="ECO:0000259" key="1">
    <source>
        <dbReference type="SMART" id="SM00871"/>
    </source>
</evidence>
<dbReference type="Gene3D" id="3.20.80.10">
    <property type="entry name" value="Regulatory factor, effector binding domain"/>
    <property type="match status" value="1"/>
</dbReference>
<dbReference type="PANTHER" id="PTHR36444:SF3">
    <property type="entry name" value="TRANSCRIPTIONAL ACTIVATOR, PUTATIVE-RELATED"/>
    <property type="match status" value="1"/>
</dbReference>
<dbReference type="EMBL" id="FUYL01000001">
    <property type="protein sequence ID" value="SKB27821.1"/>
    <property type="molecule type" value="Genomic_DNA"/>
</dbReference>
<gene>
    <name evidence="2" type="ORF">SAMN05660866_00500</name>
</gene>
<dbReference type="InterPro" id="IPR011256">
    <property type="entry name" value="Reg_factor_effector_dom_sf"/>
</dbReference>
<reference evidence="3" key="1">
    <citation type="submission" date="2017-02" db="EMBL/GenBank/DDBJ databases">
        <authorList>
            <person name="Varghese N."/>
            <person name="Submissions S."/>
        </authorList>
    </citation>
    <scope>NUCLEOTIDE SEQUENCE [LARGE SCALE GENOMIC DNA]</scope>
    <source>
        <strain evidence="3">DSM 23546</strain>
    </source>
</reference>
<dbReference type="OrthoDB" id="8560232at2"/>
<dbReference type="InterPro" id="IPR053182">
    <property type="entry name" value="YobU-like_regulator"/>
</dbReference>
<dbReference type="SUPFAM" id="SSF55136">
    <property type="entry name" value="Probable bacterial effector-binding domain"/>
    <property type="match status" value="1"/>
</dbReference>
<dbReference type="Pfam" id="PF14526">
    <property type="entry name" value="Cass2"/>
    <property type="match status" value="1"/>
</dbReference>